<proteinExistence type="inferred from homology"/>
<evidence type="ECO:0000256" key="6">
    <source>
        <dbReference type="SAM" id="MobiDB-lite"/>
    </source>
</evidence>
<keyword evidence="3" id="KW-0479">Metal-binding</keyword>
<dbReference type="Pfam" id="PF00011">
    <property type="entry name" value="HSP20"/>
    <property type="match status" value="1"/>
</dbReference>
<evidence type="ECO:0000259" key="7">
    <source>
        <dbReference type="PROSITE" id="PS01031"/>
    </source>
</evidence>
<accession>A0A6P3X6Z3</accession>
<dbReference type="InterPro" id="IPR001436">
    <property type="entry name" value="Alpha-crystallin/sHSP_animal"/>
</dbReference>
<dbReference type="GeneID" id="106744174"/>
<dbReference type="SUPFAM" id="SSF49764">
    <property type="entry name" value="HSP20-like chaperones"/>
    <property type="match status" value="1"/>
</dbReference>
<dbReference type="RefSeq" id="XP_014474156.1">
    <property type="nucleotide sequence ID" value="XM_014618670.1"/>
</dbReference>
<dbReference type="CDD" id="cd06526">
    <property type="entry name" value="metazoan_ACD"/>
    <property type="match status" value="1"/>
</dbReference>
<feature type="binding site" evidence="3">
    <location>
        <position position="109"/>
    </location>
    <ligand>
        <name>Zn(2+)</name>
        <dbReference type="ChEBI" id="CHEBI:29105"/>
        <label>1</label>
    </ligand>
</feature>
<dbReference type="PIRSF" id="PIRSF036514">
    <property type="entry name" value="Sm_HSP_B1"/>
    <property type="match status" value="1"/>
</dbReference>
<dbReference type="GO" id="GO:0005737">
    <property type="term" value="C:cytoplasm"/>
    <property type="evidence" value="ECO:0007669"/>
    <property type="project" value="TreeGrafter"/>
</dbReference>
<reference evidence="9" key="1">
    <citation type="submission" date="2025-08" db="UniProtKB">
        <authorList>
            <consortium name="RefSeq"/>
        </authorList>
    </citation>
    <scope>IDENTIFICATION</scope>
</reference>
<keyword evidence="8" id="KW-1185">Reference proteome</keyword>
<dbReference type="PROSITE" id="PS01031">
    <property type="entry name" value="SHSP"/>
    <property type="match status" value="1"/>
</dbReference>
<evidence type="ECO:0000313" key="8">
    <source>
        <dbReference type="Proteomes" id="UP000515204"/>
    </source>
</evidence>
<dbReference type="KEGG" id="dqu:106744174"/>
<evidence type="ECO:0000256" key="4">
    <source>
        <dbReference type="PROSITE-ProRule" id="PRU00285"/>
    </source>
</evidence>
<evidence type="ECO:0000256" key="5">
    <source>
        <dbReference type="RuleBase" id="RU003616"/>
    </source>
</evidence>
<evidence type="ECO:0000313" key="9">
    <source>
        <dbReference type="RefSeq" id="XP_014474156.1"/>
    </source>
</evidence>
<feature type="binding site" evidence="3">
    <location>
        <position position="114"/>
    </location>
    <ligand>
        <name>Zn(2+)</name>
        <dbReference type="ChEBI" id="CHEBI:29105"/>
        <label>1</label>
    </ligand>
</feature>
<comment type="similarity">
    <text evidence="2 4 5">Belongs to the small heat shock protein (HSP20) family.</text>
</comment>
<dbReference type="PANTHER" id="PTHR45640:SF13">
    <property type="entry name" value="HEAT SHOCK PROTEIN 22-RELATED"/>
    <property type="match status" value="1"/>
</dbReference>
<dbReference type="InterPro" id="IPR055269">
    <property type="entry name" value="Alpha-crystallin/HSP_16"/>
</dbReference>
<dbReference type="Gene3D" id="2.60.40.790">
    <property type="match status" value="1"/>
</dbReference>
<name>A0A6P3X6Z3_DINQU</name>
<evidence type="ECO:0000256" key="3">
    <source>
        <dbReference type="PIRSR" id="PIRSR036514-1"/>
    </source>
</evidence>
<dbReference type="PRINTS" id="PR00299">
    <property type="entry name" value="ACRYSTALLIN"/>
</dbReference>
<organism evidence="8 9">
    <name type="scientific">Dinoponera quadriceps</name>
    <name type="common">South American ant</name>
    <dbReference type="NCBI Taxonomy" id="609295"/>
    <lineage>
        <taxon>Eukaryota</taxon>
        <taxon>Metazoa</taxon>
        <taxon>Ecdysozoa</taxon>
        <taxon>Arthropoda</taxon>
        <taxon>Hexapoda</taxon>
        <taxon>Insecta</taxon>
        <taxon>Pterygota</taxon>
        <taxon>Neoptera</taxon>
        <taxon>Endopterygota</taxon>
        <taxon>Hymenoptera</taxon>
        <taxon>Apocrita</taxon>
        <taxon>Aculeata</taxon>
        <taxon>Formicoidea</taxon>
        <taxon>Formicidae</taxon>
        <taxon>Ponerinae</taxon>
        <taxon>Ponerini</taxon>
        <taxon>Dinoponera</taxon>
    </lineage>
</organism>
<feature type="compositionally biased region" description="Basic and acidic residues" evidence="6">
    <location>
        <begin position="152"/>
        <end position="183"/>
    </location>
</feature>
<sequence length="183" mass="21726">MSRFRVSLFPKLFSYWWETLERPHHRFLDQRITMKLHPDHFFAPLVFDGFDNKFERQMERFSRPWSEFLREWSVVKNNFQVSLDVQEFKPDEINVKLKNNFIIVEGKHEGKDEHGTISRHFVRKYMVPEQCDPEKVTSTLSSDGVLTINVPRRSEADKGERVIDIEHTGKSEDEAETKQAARG</sequence>
<feature type="domain" description="SHSP" evidence="7">
    <location>
        <begin position="60"/>
        <end position="168"/>
    </location>
</feature>
<keyword evidence="1" id="KW-0346">Stress response</keyword>
<dbReference type="AlphaFoldDB" id="A0A6P3X6Z3"/>
<dbReference type="Proteomes" id="UP000515204">
    <property type="component" value="Unplaced"/>
</dbReference>
<gene>
    <name evidence="9" type="primary">LOC106744174</name>
</gene>
<feature type="binding site" evidence="3">
    <location>
        <position position="108"/>
    </location>
    <ligand>
        <name>Zn(2+)</name>
        <dbReference type="ChEBI" id="CHEBI:29105"/>
        <label>1</label>
    </ligand>
</feature>
<dbReference type="GO" id="GO:0051082">
    <property type="term" value="F:unfolded protein binding"/>
    <property type="evidence" value="ECO:0007669"/>
    <property type="project" value="TreeGrafter"/>
</dbReference>
<keyword evidence="3" id="KW-0862">Zinc</keyword>
<protein>
    <submittedName>
        <fullName evidence="9">Protein lethal(2)essential for life-like</fullName>
    </submittedName>
</protein>
<dbReference type="GO" id="GO:0046872">
    <property type="term" value="F:metal ion binding"/>
    <property type="evidence" value="ECO:0007669"/>
    <property type="project" value="UniProtKB-KW"/>
</dbReference>
<dbReference type="GO" id="GO:0005634">
    <property type="term" value="C:nucleus"/>
    <property type="evidence" value="ECO:0007669"/>
    <property type="project" value="TreeGrafter"/>
</dbReference>
<dbReference type="GO" id="GO:0042026">
    <property type="term" value="P:protein refolding"/>
    <property type="evidence" value="ECO:0007669"/>
    <property type="project" value="TreeGrafter"/>
</dbReference>
<dbReference type="PANTHER" id="PTHR45640">
    <property type="entry name" value="HEAT SHOCK PROTEIN HSP-12.2-RELATED"/>
    <property type="match status" value="1"/>
</dbReference>
<feature type="region of interest" description="Disordered" evidence="6">
    <location>
        <begin position="151"/>
        <end position="183"/>
    </location>
</feature>
<dbReference type="OrthoDB" id="1431247at2759"/>
<dbReference type="GO" id="GO:0009408">
    <property type="term" value="P:response to heat"/>
    <property type="evidence" value="ECO:0007669"/>
    <property type="project" value="UniProtKB-ARBA"/>
</dbReference>
<evidence type="ECO:0000256" key="1">
    <source>
        <dbReference type="ARBA" id="ARBA00023016"/>
    </source>
</evidence>
<dbReference type="InterPro" id="IPR002068">
    <property type="entry name" value="A-crystallin/Hsp20_dom"/>
</dbReference>
<dbReference type="InterPro" id="IPR008978">
    <property type="entry name" value="HSP20-like_chaperone"/>
</dbReference>
<evidence type="ECO:0000256" key="2">
    <source>
        <dbReference type="PIRNR" id="PIRNR036514"/>
    </source>
</evidence>